<dbReference type="InterPro" id="IPR042534">
    <property type="entry name" value="SAP18_sf"/>
</dbReference>
<evidence type="ECO:0000256" key="3">
    <source>
        <dbReference type="ARBA" id="ARBA00023015"/>
    </source>
</evidence>
<dbReference type="AlphaFoldDB" id="A0A8X6YPX6"/>
<evidence type="ECO:0000313" key="7">
    <source>
        <dbReference type="Proteomes" id="UP000886998"/>
    </source>
</evidence>
<evidence type="ECO:0000256" key="4">
    <source>
        <dbReference type="ARBA" id="ARBA00023163"/>
    </source>
</evidence>
<keyword evidence="3" id="KW-0805">Transcription regulation</keyword>
<keyword evidence="2" id="KW-0678">Repressor</keyword>
<evidence type="ECO:0000256" key="2">
    <source>
        <dbReference type="ARBA" id="ARBA00022491"/>
    </source>
</evidence>
<dbReference type="FunFam" id="3.10.20.550:FF:000001">
    <property type="entry name" value="Histone deacetylase complex subunit SAP18"/>
    <property type="match status" value="1"/>
</dbReference>
<dbReference type="GO" id="GO:0003714">
    <property type="term" value="F:transcription corepressor activity"/>
    <property type="evidence" value="ECO:0007669"/>
    <property type="project" value="TreeGrafter"/>
</dbReference>
<reference evidence="6" key="1">
    <citation type="submission" date="2020-08" db="EMBL/GenBank/DDBJ databases">
        <title>Multicomponent nature underlies the extraordinary mechanical properties of spider dragline silk.</title>
        <authorList>
            <person name="Kono N."/>
            <person name="Nakamura H."/>
            <person name="Mori M."/>
            <person name="Yoshida Y."/>
            <person name="Ohtoshi R."/>
            <person name="Malay A.D."/>
            <person name="Moran D.A.P."/>
            <person name="Tomita M."/>
            <person name="Numata K."/>
            <person name="Arakawa K."/>
        </authorList>
    </citation>
    <scope>NUCLEOTIDE SEQUENCE</scope>
</reference>
<dbReference type="InterPro" id="IPR010516">
    <property type="entry name" value="SAP18"/>
</dbReference>
<evidence type="ECO:0000256" key="1">
    <source>
        <dbReference type="ARBA" id="ARBA00009143"/>
    </source>
</evidence>
<dbReference type="PANTHER" id="PTHR13082">
    <property type="entry name" value="SAP18"/>
    <property type="match status" value="1"/>
</dbReference>
<protein>
    <recommendedName>
        <fullName evidence="5">18 kDa Sin3-associated polypeptide</fullName>
    </recommendedName>
</protein>
<evidence type="ECO:0000256" key="5">
    <source>
        <dbReference type="ARBA" id="ARBA00030511"/>
    </source>
</evidence>
<comment type="similarity">
    <text evidence="1">Belongs to the SAP18 family.</text>
</comment>
<dbReference type="Pfam" id="PF06487">
    <property type="entry name" value="SAP18"/>
    <property type="match status" value="1"/>
</dbReference>
<sequence length="151" mass="17501">MKILVMGNLWLPHLNNKCLFLTCPLLLRVFLSNNRHHSLSEFVRGSVPPNELQIYTWMDATLKELTNLVKEVNPDSRRKGTYFDFALVFPEARGPGYRMRDIGRTCSGEKFQDDNKTLASCRFQIGDYLDIAITSPSYRGHDNRRGRQNTY</sequence>
<proteinExistence type="inferred from homology"/>
<evidence type="ECO:0000313" key="6">
    <source>
        <dbReference type="EMBL" id="GFY76990.1"/>
    </source>
</evidence>
<dbReference type="Gene3D" id="3.10.20.550">
    <property type="entry name" value="ASAP complex, SAP18 subunit"/>
    <property type="match status" value="1"/>
</dbReference>
<gene>
    <name evidence="6" type="primary">Bin1</name>
    <name evidence="6" type="ORF">TNIN_401461</name>
</gene>
<dbReference type="EMBL" id="BMAV01022262">
    <property type="protein sequence ID" value="GFY76990.1"/>
    <property type="molecule type" value="Genomic_DNA"/>
</dbReference>
<organism evidence="6 7">
    <name type="scientific">Trichonephila inaurata madagascariensis</name>
    <dbReference type="NCBI Taxonomy" id="2747483"/>
    <lineage>
        <taxon>Eukaryota</taxon>
        <taxon>Metazoa</taxon>
        <taxon>Ecdysozoa</taxon>
        <taxon>Arthropoda</taxon>
        <taxon>Chelicerata</taxon>
        <taxon>Arachnida</taxon>
        <taxon>Araneae</taxon>
        <taxon>Araneomorphae</taxon>
        <taxon>Entelegynae</taxon>
        <taxon>Araneoidea</taxon>
        <taxon>Nephilidae</taxon>
        <taxon>Trichonephila</taxon>
        <taxon>Trichonephila inaurata</taxon>
    </lineage>
</organism>
<keyword evidence="7" id="KW-1185">Reference proteome</keyword>
<accession>A0A8X6YPX6</accession>
<dbReference type="PANTHER" id="PTHR13082:SF0">
    <property type="entry name" value="HISTONE DEACETYLASE COMPLEX SUBUNIT SAP18"/>
    <property type="match status" value="1"/>
</dbReference>
<dbReference type="GO" id="GO:0005634">
    <property type="term" value="C:nucleus"/>
    <property type="evidence" value="ECO:0007669"/>
    <property type="project" value="TreeGrafter"/>
</dbReference>
<dbReference type="Proteomes" id="UP000886998">
    <property type="component" value="Unassembled WGS sequence"/>
</dbReference>
<dbReference type="OrthoDB" id="440566at2759"/>
<name>A0A8X6YPX6_9ARAC</name>
<comment type="caution">
    <text evidence="6">The sequence shown here is derived from an EMBL/GenBank/DDBJ whole genome shotgun (WGS) entry which is preliminary data.</text>
</comment>
<keyword evidence="4" id="KW-0804">Transcription</keyword>